<dbReference type="STRING" id="1121391.SAMN02745206_02871"/>
<proteinExistence type="predicted"/>
<feature type="signal peptide" evidence="1">
    <location>
        <begin position="1"/>
        <end position="27"/>
    </location>
</feature>
<dbReference type="Proteomes" id="UP000184076">
    <property type="component" value="Unassembled WGS sequence"/>
</dbReference>
<dbReference type="Pfam" id="PF10670">
    <property type="entry name" value="DUF4198"/>
    <property type="match status" value="1"/>
</dbReference>
<name>A0A1M5FEQ3_9BACT</name>
<accession>A0A1M5FEQ3</accession>
<feature type="chain" id="PRO_5009910123" evidence="1">
    <location>
        <begin position="28"/>
        <end position="270"/>
    </location>
</feature>
<protein>
    <submittedName>
        <fullName evidence="2">Cobalt/nickel transport protein</fullName>
    </submittedName>
</protein>
<evidence type="ECO:0000256" key="1">
    <source>
        <dbReference type="SAM" id="SignalP"/>
    </source>
</evidence>
<evidence type="ECO:0000313" key="3">
    <source>
        <dbReference type="Proteomes" id="UP000184076"/>
    </source>
</evidence>
<organism evidence="2 3">
    <name type="scientific">Desulfacinum infernum DSM 9756</name>
    <dbReference type="NCBI Taxonomy" id="1121391"/>
    <lineage>
        <taxon>Bacteria</taxon>
        <taxon>Pseudomonadati</taxon>
        <taxon>Thermodesulfobacteriota</taxon>
        <taxon>Syntrophobacteria</taxon>
        <taxon>Syntrophobacterales</taxon>
        <taxon>Syntrophobacteraceae</taxon>
        <taxon>Desulfacinum</taxon>
    </lineage>
</organism>
<keyword evidence="1" id="KW-0732">Signal</keyword>
<dbReference type="OrthoDB" id="9780723at2"/>
<reference evidence="3" key="1">
    <citation type="submission" date="2016-11" db="EMBL/GenBank/DDBJ databases">
        <authorList>
            <person name="Varghese N."/>
            <person name="Submissions S."/>
        </authorList>
    </citation>
    <scope>NUCLEOTIDE SEQUENCE [LARGE SCALE GENOMIC DNA]</scope>
    <source>
        <strain evidence="3">DSM 9756</strain>
    </source>
</reference>
<dbReference type="InterPro" id="IPR019613">
    <property type="entry name" value="DUF4198"/>
</dbReference>
<keyword evidence="3" id="KW-1185">Reference proteome</keyword>
<evidence type="ECO:0000313" key="2">
    <source>
        <dbReference type="EMBL" id="SHF90005.1"/>
    </source>
</evidence>
<gene>
    <name evidence="2" type="ORF">SAMN02745206_02871</name>
</gene>
<sequence>MKRRPTIFSAFAVAAALFFCQAQGAFAHFGLILPSDDIISADESKKITVQVKFLHPLEGHYMEMAKPKRFAVMSRGKTTDLLDTLSARKGRSADQEGEFTFWETTYTVKRPGDHLFFVEPAPYWEPAEDKFIVHYTKVCVQALGLEEGWDEPVGLETEIIPLTRPYGLWTGNVFTGRVLLNGKPVPYAEVEVEYLNESPDNPSRVTAPADAYVTQVVKADGNGVFTYAMPRAGWWGFAALSDAPWTLPKDGVEKPVEIGAVLWVHTTDMK</sequence>
<dbReference type="RefSeq" id="WP_073040650.1">
    <property type="nucleotide sequence ID" value="NZ_FQVB01000031.1"/>
</dbReference>
<dbReference type="AlphaFoldDB" id="A0A1M5FEQ3"/>
<dbReference type="EMBL" id="FQVB01000031">
    <property type="protein sequence ID" value="SHF90005.1"/>
    <property type="molecule type" value="Genomic_DNA"/>
</dbReference>